<name>A0A0A9A416_ARUDO</name>
<dbReference type="EMBL" id="GBRH01252054">
    <property type="protein sequence ID" value="JAD45841.1"/>
    <property type="molecule type" value="Transcribed_RNA"/>
</dbReference>
<protein>
    <submittedName>
        <fullName evidence="1">Uncharacterized protein</fullName>
    </submittedName>
</protein>
<accession>A0A0A9A416</accession>
<proteinExistence type="predicted"/>
<dbReference type="AlphaFoldDB" id="A0A0A9A416"/>
<sequence>MQACSSSLIGMRIQFMPRGV</sequence>
<reference evidence="1" key="1">
    <citation type="submission" date="2014-09" db="EMBL/GenBank/DDBJ databases">
        <authorList>
            <person name="Magalhaes I.L.F."/>
            <person name="Oliveira U."/>
            <person name="Santos F.R."/>
            <person name="Vidigal T.H.D.A."/>
            <person name="Brescovit A.D."/>
            <person name="Santos A.J."/>
        </authorList>
    </citation>
    <scope>NUCLEOTIDE SEQUENCE</scope>
    <source>
        <tissue evidence="1">Shoot tissue taken approximately 20 cm above the soil surface</tissue>
    </source>
</reference>
<reference evidence="1" key="2">
    <citation type="journal article" date="2015" name="Data Brief">
        <title>Shoot transcriptome of the giant reed, Arundo donax.</title>
        <authorList>
            <person name="Barrero R.A."/>
            <person name="Guerrero F.D."/>
            <person name="Moolhuijzen P."/>
            <person name="Goolsby J.A."/>
            <person name="Tidwell J."/>
            <person name="Bellgard S.E."/>
            <person name="Bellgard M.I."/>
        </authorList>
    </citation>
    <scope>NUCLEOTIDE SEQUENCE</scope>
    <source>
        <tissue evidence="1">Shoot tissue taken approximately 20 cm above the soil surface</tissue>
    </source>
</reference>
<evidence type="ECO:0000313" key="1">
    <source>
        <dbReference type="EMBL" id="JAD45841.1"/>
    </source>
</evidence>
<organism evidence="1">
    <name type="scientific">Arundo donax</name>
    <name type="common">Giant reed</name>
    <name type="synonym">Donax arundinaceus</name>
    <dbReference type="NCBI Taxonomy" id="35708"/>
    <lineage>
        <taxon>Eukaryota</taxon>
        <taxon>Viridiplantae</taxon>
        <taxon>Streptophyta</taxon>
        <taxon>Embryophyta</taxon>
        <taxon>Tracheophyta</taxon>
        <taxon>Spermatophyta</taxon>
        <taxon>Magnoliopsida</taxon>
        <taxon>Liliopsida</taxon>
        <taxon>Poales</taxon>
        <taxon>Poaceae</taxon>
        <taxon>PACMAD clade</taxon>
        <taxon>Arundinoideae</taxon>
        <taxon>Arundineae</taxon>
        <taxon>Arundo</taxon>
    </lineage>
</organism>